<dbReference type="AlphaFoldDB" id="A0A094ZKQ0"/>
<name>A0A094ZKQ0_SCHHA</name>
<protein>
    <submittedName>
        <fullName evidence="2">Uncharacterized protein</fullName>
    </submittedName>
</protein>
<sequence>MITFLLILFLTLKYLLRQAAFIFIYLFRNYLTITQIFSLLKAIFNNIDLVSSSIKTEKHWNQISLHSKKEPRITLPVKPTGYKSSILIQRKKPRNTAVKSDVKEKHNQVSKCEKLSSQTEVSLLISTDKSKSPDLRHIPIWLRKSLKFVQNCFLEAPPKLTDSSPHNANKEDGNAPPNTFQVVHKSLKSAKANISGNLEEIFSKLGLEQWIKEYENAHDESVNENSSKDQHIISSCSKQITSNLIHSNQNECLLKKRLRKESYEEDHLQGQLVSPNTIENQSKSCPSDSEKQSKDKKTQFSLQDKLNTPLLSTSNDKIHHTSLDLLSLEVFDRLQGNCSTNSKSPSLVSNKGFSQIGIHGRPTVLKNNHHEYPIRSCYPRSSSNCSKCLNELPTVEKQNRDTVLKQNIIRCDDINFGLISRNEYEVGPESQKIHRWLDENTYLMSGLCQPALTDTCNKKRKHTTPHKSDVKYVNQQENTKHMDCALNIVSPPMHPIWDTPEDLRTSSLTDFLRL</sequence>
<feature type="compositionally biased region" description="Polar residues" evidence="1">
    <location>
        <begin position="271"/>
        <end position="287"/>
    </location>
</feature>
<feature type="region of interest" description="Disordered" evidence="1">
    <location>
        <begin position="265"/>
        <end position="301"/>
    </location>
</feature>
<dbReference type="EMBL" id="KL250618">
    <property type="protein sequence ID" value="KGB34552.1"/>
    <property type="molecule type" value="Genomic_DNA"/>
</dbReference>
<accession>A0A094ZKQ0</accession>
<gene>
    <name evidence="2" type="ORF">MS3_02772</name>
</gene>
<feature type="compositionally biased region" description="Basic and acidic residues" evidence="1">
    <location>
        <begin position="288"/>
        <end position="298"/>
    </location>
</feature>
<proteinExistence type="predicted"/>
<evidence type="ECO:0000256" key="1">
    <source>
        <dbReference type="SAM" id="MobiDB-lite"/>
    </source>
</evidence>
<reference evidence="2" key="1">
    <citation type="journal article" date="2012" name="Nat. Genet.">
        <title>Whole-genome sequence of Schistosoma haematobium.</title>
        <authorList>
            <person name="Young N.D."/>
            <person name="Jex A.R."/>
            <person name="Li B."/>
            <person name="Liu S."/>
            <person name="Yang L."/>
            <person name="Xiong Z."/>
            <person name="Li Y."/>
            <person name="Cantacessi C."/>
            <person name="Hall R.S."/>
            <person name="Xu X."/>
            <person name="Chen F."/>
            <person name="Wu X."/>
            <person name="Zerlotini A."/>
            <person name="Oliveira G."/>
            <person name="Hofmann A."/>
            <person name="Zhang G."/>
            <person name="Fang X."/>
            <person name="Kang Y."/>
            <person name="Campbell B.E."/>
            <person name="Loukas A."/>
            <person name="Ranganathan S."/>
            <person name="Rollinson D."/>
            <person name="Rinaldi G."/>
            <person name="Brindley P.J."/>
            <person name="Yang H."/>
            <person name="Wang J."/>
            <person name="Wang J."/>
            <person name="Gasser R.B."/>
        </authorList>
    </citation>
    <scope>NUCLEOTIDE SEQUENCE [LARGE SCALE GENOMIC DNA]</scope>
</reference>
<organism evidence="2">
    <name type="scientific">Schistosoma haematobium</name>
    <name type="common">Blood fluke</name>
    <dbReference type="NCBI Taxonomy" id="6185"/>
    <lineage>
        <taxon>Eukaryota</taxon>
        <taxon>Metazoa</taxon>
        <taxon>Spiralia</taxon>
        <taxon>Lophotrochozoa</taxon>
        <taxon>Platyhelminthes</taxon>
        <taxon>Trematoda</taxon>
        <taxon>Digenea</taxon>
        <taxon>Strigeidida</taxon>
        <taxon>Schistosomatoidea</taxon>
        <taxon>Schistosomatidae</taxon>
        <taxon>Schistosoma</taxon>
    </lineage>
</organism>
<evidence type="ECO:0000313" key="2">
    <source>
        <dbReference type="EMBL" id="KGB34552.1"/>
    </source>
</evidence>